<protein>
    <submittedName>
        <fullName evidence="1">Uncharacterized protein</fullName>
    </submittedName>
</protein>
<reference evidence="1 2" key="1">
    <citation type="submission" date="2015-07" db="EMBL/GenBank/DDBJ databases">
        <title>Genome analysis of myxobacterium Chondromyces crocatus Cm c5 reveals a high potential for natural compound synthesis and the genetic basis for the loss of fruiting body formation.</title>
        <authorList>
            <person name="Zaburannyi N."/>
            <person name="Bunk B."/>
            <person name="Maier J."/>
            <person name="Overmann J."/>
            <person name="Mueller R."/>
        </authorList>
    </citation>
    <scope>NUCLEOTIDE SEQUENCE [LARGE SCALE GENOMIC DNA]</scope>
    <source>
        <strain evidence="1 2">Cm c5</strain>
    </source>
</reference>
<accession>A0A0K1EFH6</accession>
<evidence type="ECO:0000313" key="2">
    <source>
        <dbReference type="Proteomes" id="UP000067626"/>
    </source>
</evidence>
<dbReference type="RefSeq" id="WP_050431673.1">
    <property type="nucleotide sequence ID" value="NZ_CP012159.1"/>
</dbReference>
<keyword evidence="2" id="KW-1185">Reference proteome</keyword>
<dbReference type="Proteomes" id="UP000067626">
    <property type="component" value="Chromosome"/>
</dbReference>
<dbReference type="OrthoDB" id="9819436at2"/>
<name>A0A0K1EFH6_CHOCO</name>
<sequence>MTLVAVAPSVVSLVDRPLGAGGRARTAGPEIDLFIHHLSWLGTFLEGPSRLAVMSWVGRMLRAEVREQLHGLFQADHPLQVQAEMAILRLLNRAWQKRAPRYALLDVPERDVDWPRTYLEELTRPPARYWARETSPLLDADMLGALCSLASSLLELGALSLAVEGSRRSALREELRVAIARVARDVGNRRVPFTLRHEQRLLRADDDARRAALAIRAGLAFWRGRFGGEGDALKLREIGEQIQEADLKHQRRTLYSLLELTSALGIARAALETREEIDLPEGVRWTLEDVDDRDQKNVPRLRLRSGALTCRISKEPPEGDMLVSLLAEMGLKSTGSQPDIVMTFSRTDPSGREKSLFVLADAKRNAASDGRAYLSASVDAAVGYAVSFGHRMGLRFHPGGEGRIDGDVLPAVTLFCQQGVKKIGGAGPDEPDILGRLRGHAALPAVLALDMDHFFSGVEPYRWRTGILGAWFGRIARQASVALQRTTA</sequence>
<evidence type="ECO:0000313" key="1">
    <source>
        <dbReference type="EMBL" id="AKT39616.1"/>
    </source>
</evidence>
<dbReference type="STRING" id="52.CMC5_037650"/>
<proteinExistence type="predicted"/>
<dbReference type="EMBL" id="CP012159">
    <property type="protein sequence ID" value="AKT39616.1"/>
    <property type="molecule type" value="Genomic_DNA"/>
</dbReference>
<dbReference type="KEGG" id="ccro:CMC5_037650"/>
<dbReference type="AlphaFoldDB" id="A0A0K1EFH6"/>
<organism evidence="1 2">
    <name type="scientific">Chondromyces crocatus</name>
    <dbReference type="NCBI Taxonomy" id="52"/>
    <lineage>
        <taxon>Bacteria</taxon>
        <taxon>Pseudomonadati</taxon>
        <taxon>Myxococcota</taxon>
        <taxon>Polyangia</taxon>
        <taxon>Polyangiales</taxon>
        <taxon>Polyangiaceae</taxon>
        <taxon>Chondromyces</taxon>
    </lineage>
</organism>
<gene>
    <name evidence="1" type="ORF">CMC5_037650</name>
</gene>